<proteinExistence type="predicted"/>
<reference evidence="1" key="1">
    <citation type="journal article" date="2013" name="Environ. Microbiol.">
        <title>Microbiota from the distal guts of lean and obese adolescents exhibit partial functional redundancy besides clear differences in community structure.</title>
        <authorList>
            <person name="Ferrer M."/>
            <person name="Ruiz A."/>
            <person name="Lanza F."/>
            <person name="Haange S.B."/>
            <person name="Oberbach A."/>
            <person name="Till H."/>
            <person name="Bargiela R."/>
            <person name="Campoy C."/>
            <person name="Segura M.T."/>
            <person name="Richter M."/>
            <person name="von Bergen M."/>
            <person name="Seifert J."/>
            <person name="Suarez A."/>
        </authorList>
    </citation>
    <scope>NUCLEOTIDE SEQUENCE</scope>
</reference>
<dbReference type="GO" id="GO:0016798">
    <property type="term" value="F:hydrolase activity, acting on glycosyl bonds"/>
    <property type="evidence" value="ECO:0007669"/>
    <property type="project" value="UniProtKB-KW"/>
</dbReference>
<keyword evidence="1" id="KW-0378">Hydrolase</keyword>
<keyword evidence="1" id="KW-0326">Glycosidase</keyword>
<feature type="non-terminal residue" evidence="1">
    <location>
        <position position="1"/>
    </location>
</feature>
<dbReference type="EC" id="3.2.1.-" evidence="1"/>
<dbReference type="InterPro" id="IPR023296">
    <property type="entry name" value="Glyco_hydro_beta-prop_sf"/>
</dbReference>
<evidence type="ECO:0000313" key="1">
    <source>
        <dbReference type="EMBL" id="EKC63033.1"/>
    </source>
</evidence>
<dbReference type="AlphaFoldDB" id="K1SZL5"/>
<dbReference type="EMBL" id="AJWZ01005273">
    <property type="protein sequence ID" value="EKC63033.1"/>
    <property type="molecule type" value="Genomic_DNA"/>
</dbReference>
<dbReference type="Gene3D" id="2.115.10.20">
    <property type="entry name" value="Glycosyl hydrolase domain, family 43"/>
    <property type="match status" value="1"/>
</dbReference>
<protein>
    <submittedName>
        <fullName evidence="1">Glycoside hydrolase, family 43</fullName>
        <ecNumber evidence="1">3.2.1.-</ecNumber>
    </submittedName>
</protein>
<sequence>HRINKEYLKHGPGWHREVCIDRLEFNKDGTIKQVIPTP</sequence>
<gene>
    <name evidence="1" type="ORF">OBE_07673</name>
</gene>
<name>K1SZL5_9ZZZZ</name>
<accession>K1SZL5</accession>
<comment type="caution">
    <text evidence="1">The sequence shown here is derived from an EMBL/GenBank/DDBJ whole genome shotgun (WGS) entry which is preliminary data.</text>
</comment>
<organism evidence="1">
    <name type="scientific">human gut metagenome</name>
    <dbReference type="NCBI Taxonomy" id="408170"/>
    <lineage>
        <taxon>unclassified sequences</taxon>
        <taxon>metagenomes</taxon>
        <taxon>organismal metagenomes</taxon>
    </lineage>
</organism>